<name>A0A8K1CE04_PYTOL</name>
<accession>A0A8K1CE04</accession>
<dbReference type="OrthoDB" id="58760at2759"/>
<dbReference type="EMBL" id="SPLM01000076">
    <property type="protein sequence ID" value="TMW61552.1"/>
    <property type="molecule type" value="Genomic_DNA"/>
</dbReference>
<evidence type="ECO:0000313" key="2">
    <source>
        <dbReference type="Proteomes" id="UP000794436"/>
    </source>
</evidence>
<evidence type="ECO:0000313" key="1">
    <source>
        <dbReference type="EMBL" id="TMW61552.1"/>
    </source>
</evidence>
<dbReference type="AlphaFoldDB" id="A0A8K1CE04"/>
<comment type="caution">
    <text evidence="1">The sequence shown here is derived from an EMBL/GenBank/DDBJ whole genome shotgun (WGS) entry which is preliminary data.</text>
</comment>
<sequence>MLLRGRVPRASLFAWPRSAYLVPGRTTQCLSTSAGDSSFEQVAHVPRRRTRGQVFTLLVPALEAFYASKGHFLVPYHYPIPSQTSSEDESNTGAIVWPADAHGMNLGRTLHAFMTNKNHHKRFPRVVTSLRAIGFPVDVDWKQYLWKELFMAGLETFYRQEGHSLVPIHFVVPSNDARWPRQTWGHRLGTQVHAIRQKLDALDPIEREDLERVDFSKDVNETVWSEKLLPALETFAAIHGHCVVKHTFVVPSEEPWPRKTWGLNLGLAVNSLRVNRSYSEQIARDADRLNEIGFVWNVREDKWKEVVRPSLEVFAQQHGHCRVERAFVVPSEAPWPEKAWGFRLGHAVNHIRSKGSYAKEIAEDEQLVKTIGFVWDLRQDKWHEMIFPSIEVFVSLYGHCHIHRSFVVPAMAPWPAKAWGFRLGIAVHDIRYENAYADLVGEYQDRLRAIGFLQWVKGDPKRTPRALF</sequence>
<proteinExistence type="predicted"/>
<protein>
    <recommendedName>
        <fullName evidence="3">Helicase-associated domain-containing protein</fullName>
    </recommendedName>
</protein>
<dbReference type="PANTHER" id="PTHR37066:SF1">
    <property type="entry name" value="LNS2_PITP DOMAIN-CONTAINING PROTEIN"/>
    <property type="match status" value="1"/>
</dbReference>
<dbReference type="PANTHER" id="PTHR37066">
    <property type="entry name" value="HELICASE-ASSOCIATED"/>
    <property type="match status" value="1"/>
</dbReference>
<keyword evidence="2" id="KW-1185">Reference proteome</keyword>
<evidence type="ECO:0008006" key="3">
    <source>
        <dbReference type="Google" id="ProtNLM"/>
    </source>
</evidence>
<reference evidence="1" key="1">
    <citation type="submission" date="2019-03" db="EMBL/GenBank/DDBJ databases">
        <title>Long read genome sequence of the mycoparasitic Pythium oligandrum ATCC 38472 isolated from sugarbeet rhizosphere.</title>
        <authorList>
            <person name="Gaulin E."/>
        </authorList>
    </citation>
    <scope>NUCLEOTIDE SEQUENCE</scope>
    <source>
        <strain evidence="1">ATCC 38472_TT</strain>
    </source>
</reference>
<organism evidence="1 2">
    <name type="scientific">Pythium oligandrum</name>
    <name type="common">Mycoparasitic fungus</name>
    <dbReference type="NCBI Taxonomy" id="41045"/>
    <lineage>
        <taxon>Eukaryota</taxon>
        <taxon>Sar</taxon>
        <taxon>Stramenopiles</taxon>
        <taxon>Oomycota</taxon>
        <taxon>Peronosporomycetes</taxon>
        <taxon>Pythiales</taxon>
        <taxon>Pythiaceae</taxon>
        <taxon>Pythium</taxon>
    </lineage>
</organism>
<dbReference type="Proteomes" id="UP000794436">
    <property type="component" value="Unassembled WGS sequence"/>
</dbReference>
<gene>
    <name evidence="1" type="ORF">Poli38472_012743</name>
</gene>